<keyword evidence="1" id="KW-0812">Transmembrane</keyword>
<feature type="transmembrane region" description="Helical" evidence="1">
    <location>
        <begin position="103"/>
        <end position="128"/>
    </location>
</feature>
<evidence type="ECO:0000256" key="1">
    <source>
        <dbReference type="SAM" id="Phobius"/>
    </source>
</evidence>
<dbReference type="EMBL" id="LK996017">
    <property type="protein sequence ID" value="CDX01830.1"/>
    <property type="molecule type" value="Genomic_DNA"/>
</dbReference>
<sequence length="250" mass="27605">MAVFQAALINELEKLRKKKKVMVAVILSLLVIVVGQLLVLGVRLGFGIRGAGSADFSMLVLSVAVNTLLPLFAALVAIDSFSGEFAQNTMRITLTRPVSRFKLFSAKVSAIGIFILANLGLLLLFSLLAGFVFDGGTMSFKGIWQSTLSYTVSFIPLFVLALGIVFLANVLKSGISVFFVSILAFILFKGLGMLFSQYSGILLTSYFDWYNLWLANSFPLMKIIRQFLLMLGYALLFFTGAYYLFDKKEF</sequence>
<reference evidence="2" key="1">
    <citation type="submission" date="2014-07" db="EMBL/GenBank/DDBJ databases">
        <authorList>
            <person name="Hornung V.Bastian."/>
        </authorList>
    </citation>
    <scope>NUCLEOTIDE SEQUENCE</scope>
    <source>
        <strain evidence="2">PCE-S</strain>
    </source>
</reference>
<reference evidence="3 4" key="2">
    <citation type="submission" date="2015-12" db="EMBL/GenBank/DDBJ databases">
        <title>Draft Genome Sequence of Desulfitobacterium hafniense Strain DH, a Sulfate-reducing Bacterium Isolated from Paddy Soils.</title>
        <authorList>
            <person name="Bao P."/>
            <person name="Zhang X."/>
            <person name="Li G."/>
        </authorList>
    </citation>
    <scope>NUCLEOTIDE SEQUENCE [LARGE SCALE GENOMIC DNA]</scope>
    <source>
        <strain evidence="3 4">DH</strain>
    </source>
</reference>
<protein>
    <submittedName>
        <fullName evidence="2">Membrane spanning protein</fullName>
    </submittedName>
</protein>
<feature type="transmembrane region" description="Helical" evidence="1">
    <location>
        <begin position="58"/>
        <end position="82"/>
    </location>
</feature>
<evidence type="ECO:0000313" key="2">
    <source>
        <dbReference type="EMBL" id="CDX01830.1"/>
    </source>
</evidence>
<accession>A0A098B0G3</accession>
<feature type="transmembrane region" description="Helical" evidence="1">
    <location>
        <begin position="148"/>
        <end position="171"/>
    </location>
</feature>
<dbReference type="Pfam" id="PF12730">
    <property type="entry name" value="ABC2_membrane_4"/>
    <property type="match status" value="1"/>
</dbReference>
<dbReference type="RefSeq" id="WP_005812189.1">
    <property type="nucleotide sequence ID" value="NZ_CABKQQ010000036.1"/>
</dbReference>
<dbReference type="PANTHER" id="PTHR37305:SF1">
    <property type="entry name" value="MEMBRANE PROTEIN"/>
    <property type="match status" value="1"/>
</dbReference>
<keyword evidence="1" id="KW-0472">Membrane</keyword>
<name>A0A098B0G3_DESHA</name>
<keyword evidence="1" id="KW-1133">Transmembrane helix</keyword>
<dbReference type="OMA" id="GSVEFPM"/>
<dbReference type="Proteomes" id="UP000054623">
    <property type="component" value="Unassembled WGS sequence"/>
</dbReference>
<dbReference type="AlphaFoldDB" id="A0A098B0G3"/>
<organism evidence="2">
    <name type="scientific">Desulfitobacterium hafniense</name>
    <name type="common">Desulfitobacterium frappieri</name>
    <dbReference type="NCBI Taxonomy" id="49338"/>
    <lineage>
        <taxon>Bacteria</taxon>
        <taxon>Bacillati</taxon>
        <taxon>Bacillota</taxon>
        <taxon>Clostridia</taxon>
        <taxon>Eubacteriales</taxon>
        <taxon>Desulfitobacteriaceae</taxon>
        <taxon>Desulfitobacterium</taxon>
    </lineage>
</organism>
<feature type="transmembrane region" description="Helical" evidence="1">
    <location>
        <begin position="21"/>
        <end position="46"/>
    </location>
</feature>
<evidence type="ECO:0000313" key="4">
    <source>
        <dbReference type="Proteomes" id="UP000054623"/>
    </source>
</evidence>
<dbReference type="OrthoDB" id="1711106at2"/>
<evidence type="ECO:0000313" key="3">
    <source>
        <dbReference type="EMBL" id="KTE91217.1"/>
    </source>
</evidence>
<dbReference type="PATRIC" id="fig|49338.4.peg.2093"/>
<dbReference type="EMBL" id="LOCK01000028">
    <property type="protein sequence ID" value="KTE91217.1"/>
    <property type="molecule type" value="Genomic_DNA"/>
</dbReference>
<gene>
    <name evidence="3" type="ORF">AT727_06385</name>
    <name evidence="2" type="ORF">DPCES_1943</name>
</gene>
<feature type="transmembrane region" description="Helical" evidence="1">
    <location>
        <begin position="178"/>
        <end position="203"/>
    </location>
</feature>
<dbReference type="PANTHER" id="PTHR37305">
    <property type="entry name" value="INTEGRAL MEMBRANE PROTEIN-RELATED"/>
    <property type="match status" value="1"/>
</dbReference>
<proteinExistence type="predicted"/>
<feature type="transmembrane region" description="Helical" evidence="1">
    <location>
        <begin position="223"/>
        <end position="245"/>
    </location>
</feature>